<sequence length="162" mass="17787">MHFNAATILALAAAVSVSARLASRQQSEIDFAGDIPDQCQNDESCGKFINTAANCPRDLSVPFTQDNDYLDCICDDKQELRQCYTGCVSTYKREGDVKKAYQLCSTNRRSGSGRGGRGGRGRTGSDDYEVSDVSNRNPISGVIRDYDTFDHYDDDDASNGRD</sequence>
<proteinExistence type="predicted"/>
<gene>
    <name evidence="3" type="primary">Ecp19-1</name>
    <name evidence="4" type="ORF">CLAFUR5_10680</name>
</gene>
<dbReference type="Proteomes" id="UP000756132">
    <property type="component" value="Chromosome 7"/>
</dbReference>
<dbReference type="OrthoDB" id="10648191at2759"/>
<evidence type="ECO:0000256" key="2">
    <source>
        <dbReference type="SAM" id="SignalP"/>
    </source>
</evidence>
<reference evidence="3" key="1">
    <citation type="submission" date="2016-10" db="EMBL/GenBank/DDBJ databases">
        <title>Novel effectors identified in the apoplast of Cladosporium fulvum-infected tomato.</title>
        <authorList>
            <person name="Mesarich C.H."/>
            <person name="de Wit P.J.G.M."/>
        </authorList>
    </citation>
    <scope>NUCLEOTIDE SEQUENCE</scope>
    <source>
        <strain evidence="3">0WU</strain>
    </source>
</reference>
<dbReference type="EMBL" id="CP090169">
    <property type="protein sequence ID" value="UJO20124.1"/>
    <property type="molecule type" value="Genomic_DNA"/>
</dbReference>
<keyword evidence="2" id="KW-0732">Signal</keyword>
<evidence type="ECO:0000313" key="3">
    <source>
        <dbReference type="EMBL" id="AQA29207.1"/>
    </source>
</evidence>
<organism evidence="3">
    <name type="scientific">Passalora fulva</name>
    <name type="common">Tomato leaf mold</name>
    <name type="synonym">Cladosporium fulvum</name>
    <dbReference type="NCBI Taxonomy" id="5499"/>
    <lineage>
        <taxon>Eukaryota</taxon>
        <taxon>Fungi</taxon>
        <taxon>Dikarya</taxon>
        <taxon>Ascomycota</taxon>
        <taxon>Pezizomycotina</taxon>
        <taxon>Dothideomycetes</taxon>
        <taxon>Dothideomycetidae</taxon>
        <taxon>Mycosphaerellales</taxon>
        <taxon>Mycosphaerellaceae</taxon>
        <taxon>Fulvia</taxon>
    </lineage>
</organism>
<feature type="compositionally biased region" description="Acidic residues" evidence="1">
    <location>
        <begin position="152"/>
        <end position="162"/>
    </location>
</feature>
<feature type="signal peptide" evidence="2">
    <location>
        <begin position="1"/>
        <end position="19"/>
    </location>
</feature>
<feature type="region of interest" description="Disordered" evidence="1">
    <location>
        <begin position="108"/>
        <end position="162"/>
    </location>
</feature>
<feature type="chain" id="PRO_5040573441" evidence="2">
    <location>
        <begin position="20"/>
        <end position="162"/>
    </location>
</feature>
<reference evidence="4" key="2">
    <citation type="submission" date="2021-12" db="EMBL/GenBank/DDBJ databases">
        <authorList>
            <person name="Zaccaron A."/>
            <person name="Stergiopoulos I."/>
        </authorList>
    </citation>
    <scope>NUCLEOTIDE SEQUENCE</scope>
    <source>
        <strain evidence="4">Race5_Kim</strain>
    </source>
</reference>
<keyword evidence="5" id="KW-1185">Reference proteome</keyword>
<name>A0A1P8YXN6_PASFU</name>
<reference evidence="4" key="3">
    <citation type="journal article" date="2022" name="Microb. Genom.">
        <title>A chromosome-scale genome assembly of the tomato pathogen Cladosporium fulvum reveals a compartmentalized genome architecture and the presence of a dispensable chromosome.</title>
        <authorList>
            <person name="Zaccaron A.Z."/>
            <person name="Chen L.H."/>
            <person name="Samaras A."/>
            <person name="Stergiopoulos I."/>
        </authorList>
    </citation>
    <scope>NUCLEOTIDE SEQUENCE</scope>
    <source>
        <strain evidence="4">Race5_Kim</strain>
    </source>
</reference>
<evidence type="ECO:0000313" key="4">
    <source>
        <dbReference type="EMBL" id="UJO20124.1"/>
    </source>
</evidence>
<protein>
    <submittedName>
        <fullName evidence="4">Ecp19-1</fullName>
    </submittedName>
    <submittedName>
        <fullName evidence="3">Extracellular protein 19-1</fullName>
    </submittedName>
</protein>
<dbReference type="EMBL" id="KX943036">
    <property type="protein sequence ID" value="AQA29207.1"/>
    <property type="molecule type" value="Genomic_DNA"/>
</dbReference>
<evidence type="ECO:0000313" key="5">
    <source>
        <dbReference type="Proteomes" id="UP000756132"/>
    </source>
</evidence>
<accession>A0A1P8YXN6</accession>
<feature type="compositionally biased region" description="Gly residues" evidence="1">
    <location>
        <begin position="112"/>
        <end position="122"/>
    </location>
</feature>
<evidence type="ECO:0000256" key="1">
    <source>
        <dbReference type="SAM" id="MobiDB-lite"/>
    </source>
</evidence>
<dbReference type="AlphaFoldDB" id="A0A1P8YXN6"/>